<accession>A0A8C4QXZ7</accession>
<evidence type="ECO:0000256" key="9">
    <source>
        <dbReference type="RuleBase" id="RU003500"/>
    </source>
</evidence>
<evidence type="ECO:0000313" key="10">
    <source>
        <dbReference type="Ensembl" id="ENSEBUP00000020937.1"/>
    </source>
</evidence>
<comment type="similarity">
    <text evidence="2 9">Belongs to the Wnt family.</text>
</comment>
<dbReference type="PROSITE" id="PS00246">
    <property type="entry name" value="WNT1"/>
    <property type="match status" value="1"/>
</dbReference>
<dbReference type="Gene3D" id="3.30.2460.20">
    <property type="match status" value="1"/>
</dbReference>
<comment type="function">
    <text evidence="9">Ligand for members of the frizzled family of seven transmembrane receptors.</text>
</comment>
<keyword evidence="4" id="KW-0964">Secreted</keyword>
<dbReference type="GO" id="GO:0030182">
    <property type="term" value="P:neuron differentiation"/>
    <property type="evidence" value="ECO:0007669"/>
    <property type="project" value="TreeGrafter"/>
</dbReference>
<evidence type="ECO:0000256" key="5">
    <source>
        <dbReference type="ARBA" id="ARBA00022530"/>
    </source>
</evidence>
<keyword evidence="7" id="KW-1015">Disulfide bond</keyword>
<keyword evidence="6 9" id="KW-0879">Wnt signaling pathway</keyword>
<evidence type="ECO:0000256" key="7">
    <source>
        <dbReference type="ARBA" id="ARBA00023157"/>
    </source>
</evidence>
<evidence type="ECO:0000256" key="1">
    <source>
        <dbReference type="ARBA" id="ARBA00004498"/>
    </source>
</evidence>
<keyword evidence="5" id="KW-0272">Extracellular matrix</keyword>
<sequence>MSSRHGQGLRLERPSVLLYIVLLVTPSETYFGLTHSEPIPLLKKDPLEVPRVLVPRTRPVPPELCERLKLSKTQRRLCRRDPGMGAVLHEAMGLSHAQSRFGRAHSWSLTHHPPTNSCLSPTGFRETAFLFAMSAAGLTHSVAHACSTGRLERCTCDEAPELQNRVAWRWGGCGDNTEYGVRFARRFLRGQSAPGKDLRARMDRHNTRVGLQVCRVTTMCKCHGVSGSCTVRTCWRQLQPFQETGRTLKHMYEMARKVVASTNQAAGGEQSTGHGRGGRRYCELLYLDDSPSFCGASEFSAGTAGRMCQPPRSCERLCCGRGHNTQRLVLERPCQCQVRWCCYVQCSRCMLHEDVYTCKV</sequence>
<evidence type="ECO:0000313" key="11">
    <source>
        <dbReference type="Proteomes" id="UP000694388"/>
    </source>
</evidence>
<dbReference type="GeneTree" id="ENSGT00940000159618"/>
<dbReference type="PANTHER" id="PTHR12027">
    <property type="entry name" value="WNT RELATED"/>
    <property type="match status" value="1"/>
</dbReference>
<dbReference type="Ensembl" id="ENSEBUT00000021513.1">
    <property type="protein sequence ID" value="ENSEBUP00000020937.1"/>
    <property type="gene ID" value="ENSEBUG00000012938.1"/>
</dbReference>
<reference evidence="10" key="1">
    <citation type="submission" date="2025-08" db="UniProtKB">
        <authorList>
            <consortium name="Ensembl"/>
        </authorList>
    </citation>
    <scope>IDENTIFICATION</scope>
</reference>
<dbReference type="AlphaFoldDB" id="A0A8C4QXZ7"/>
<keyword evidence="8" id="KW-0449">Lipoprotein</keyword>
<comment type="subcellular location">
    <subcellularLocation>
        <location evidence="1 9">Secreted</location>
        <location evidence="1 9">Extracellular space</location>
        <location evidence="1 9">Extracellular matrix</location>
    </subcellularLocation>
</comment>
<dbReference type="CDD" id="cd19341">
    <property type="entry name" value="Wnt_Wnt9"/>
    <property type="match status" value="1"/>
</dbReference>
<name>A0A8C4QXZ7_EPTBU</name>
<evidence type="ECO:0000256" key="2">
    <source>
        <dbReference type="ARBA" id="ARBA00005683"/>
    </source>
</evidence>
<evidence type="ECO:0000256" key="4">
    <source>
        <dbReference type="ARBA" id="ARBA00022525"/>
    </source>
</evidence>
<organism evidence="10 11">
    <name type="scientific">Eptatretus burgeri</name>
    <name type="common">Inshore hagfish</name>
    <dbReference type="NCBI Taxonomy" id="7764"/>
    <lineage>
        <taxon>Eukaryota</taxon>
        <taxon>Metazoa</taxon>
        <taxon>Chordata</taxon>
        <taxon>Craniata</taxon>
        <taxon>Vertebrata</taxon>
        <taxon>Cyclostomata</taxon>
        <taxon>Myxini</taxon>
        <taxon>Myxiniformes</taxon>
        <taxon>Myxinidae</taxon>
        <taxon>Eptatretinae</taxon>
        <taxon>Eptatretus</taxon>
    </lineage>
</organism>
<keyword evidence="11" id="KW-1185">Reference proteome</keyword>
<dbReference type="GO" id="GO:0005615">
    <property type="term" value="C:extracellular space"/>
    <property type="evidence" value="ECO:0007669"/>
    <property type="project" value="TreeGrafter"/>
</dbReference>
<dbReference type="PRINTS" id="PR01349">
    <property type="entry name" value="WNTPROTEIN"/>
</dbReference>
<dbReference type="Proteomes" id="UP000694388">
    <property type="component" value="Unplaced"/>
</dbReference>
<dbReference type="SMART" id="SM00097">
    <property type="entry name" value="WNT1"/>
    <property type="match status" value="1"/>
</dbReference>
<protein>
    <recommendedName>
        <fullName evidence="9">Protein Wnt</fullName>
    </recommendedName>
</protein>
<dbReference type="GO" id="GO:0060070">
    <property type="term" value="P:canonical Wnt signaling pathway"/>
    <property type="evidence" value="ECO:0007669"/>
    <property type="project" value="TreeGrafter"/>
</dbReference>
<proteinExistence type="inferred from homology"/>
<dbReference type="PANTHER" id="PTHR12027:SF97">
    <property type="entry name" value="PROTEIN WNT-4"/>
    <property type="match status" value="1"/>
</dbReference>
<evidence type="ECO:0000256" key="3">
    <source>
        <dbReference type="ARBA" id="ARBA00022473"/>
    </source>
</evidence>
<keyword evidence="3 9" id="KW-0217">Developmental protein</keyword>
<evidence type="ECO:0000256" key="8">
    <source>
        <dbReference type="ARBA" id="ARBA00023288"/>
    </source>
</evidence>
<dbReference type="GO" id="GO:0005109">
    <property type="term" value="F:frizzled binding"/>
    <property type="evidence" value="ECO:0007669"/>
    <property type="project" value="TreeGrafter"/>
</dbReference>
<dbReference type="InterPro" id="IPR043158">
    <property type="entry name" value="Wnt_C"/>
</dbReference>
<dbReference type="GO" id="GO:0005125">
    <property type="term" value="F:cytokine activity"/>
    <property type="evidence" value="ECO:0007669"/>
    <property type="project" value="TreeGrafter"/>
</dbReference>
<dbReference type="InterPro" id="IPR018161">
    <property type="entry name" value="Wnt_CS"/>
</dbReference>
<evidence type="ECO:0000256" key="6">
    <source>
        <dbReference type="ARBA" id="ARBA00022687"/>
    </source>
</evidence>
<dbReference type="GO" id="GO:0045165">
    <property type="term" value="P:cell fate commitment"/>
    <property type="evidence" value="ECO:0007669"/>
    <property type="project" value="TreeGrafter"/>
</dbReference>
<dbReference type="Pfam" id="PF00110">
    <property type="entry name" value="wnt"/>
    <property type="match status" value="1"/>
</dbReference>
<dbReference type="OMA" id="PWQCDLL"/>
<reference evidence="10" key="2">
    <citation type="submission" date="2025-09" db="UniProtKB">
        <authorList>
            <consortium name="Ensembl"/>
        </authorList>
    </citation>
    <scope>IDENTIFICATION</scope>
</reference>
<dbReference type="InterPro" id="IPR005817">
    <property type="entry name" value="Wnt"/>
</dbReference>